<name>A0ABR1HV68_9HYPO</name>
<accession>A0ABR1HV68</accession>
<comment type="caution">
    <text evidence="1">The sequence shown here is derived from an EMBL/GenBank/DDBJ whole genome shotgun (WGS) entry which is preliminary data.</text>
</comment>
<sequence>MSRDLSDTQVRIDYSNENTHWSTIVDKAADANKRSLKRSAKTFQDSSKAMHKRWFSETTLSQPKVIFTGVTNIDFETKMKFVE</sequence>
<evidence type="ECO:0000313" key="1">
    <source>
        <dbReference type="EMBL" id="KAK7424859.1"/>
    </source>
</evidence>
<dbReference type="Proteomes" id="UP001498421">
    <property type="component" value="Unassembled WGS sequence"/>
</dbReference>
<gene>
    <name evidence="1" type="ORF">QQZ08_008489</name>
</gene>
<protein>
    <submittedName>
        <fullName evidence="1">Uncharacterized protein</fullName>
    </submittedName>
</protein>
<reference evidence="1 2" key="1">
    <citation type="journal article" date="2025" name="Microbiol. Resour. Announc.">
        <title>Draft genome sequences for Neonectria magnoliae and Neonectria punicea, canker pathogens of Liriodendron tulipifera and Acer saccharum in West Virginia.</title>
        <authorList>
            <person name="Petronek H.M."/>
            <person name="Kasson M.T."/>
            <person name="Metheny A.M."/>
            <person name="Stauder C.M."/>
            <person name="Lovett B."/>
            <person name="Lynch S.C."/>
            <person name="Garnas J.R."/>
            <person name="Kasson L.R."/>
            <person name="Stajich J.E."/>
        </authorList>
    </citation>
    <scope>NUCLEOTIDE SEQUENCE [LARGE SCALE GENOMIC DNA]</scope>
    <source>
        <strain evidence="1 2">NRRL 64651</strain>
    </source>
</reference>
<evidence type="ECO:0000313" key="2">
    <source>
        <dbReference type="Proteomes" id="UP001498421"/>
    </source>
</evidence>
<dbReference type="EMBL" id="JAZAVK010000088">
    <property type="protein sequence ID" value="KAK7424859.1"/>
    <property type="molecule type" value="Genomic_DNA"/>
</dbReference>
<organism evidence="1 2">
    <name type="scientific">Neonectria magnoliae</name>
    <dbReference type="NCBI Taxonomy" id="2732573"/>
    <lineage>
        <taxon>Eukaryota</taxon>
        <taxon>Fungi</taxon>
        <taxon>Dikarya</taxon>
        <taxon>Ascomycota</taxon>
        <taxon>Pezizomycotina</taxon>
        <taxon>Sordariomycetes</taxon>
        <taxon>Hypocreomycetidae</taxon>
        <taxon>Hypocreales</taxon>
        <taxon>Nectriaceae</taxon>
        <taxon>Neonectria</taxon>
    </lineage>
</organism>
<keyword evidence="2" id="KW-1185">Reference proteome</keyword>
<proteinExistence type="predicted"/>